<accession>A0A8J2KPN9</accession>
<dbReference type="OrthoDB" id="8296192at2759"/>
<dbReference type="EMBL" id="CAJVCH010382772">
    <property type="protein sequence ID" value="CAG7816947.1"/>
    <property type="molecule type" value="Genomic_DNA"/>
</dbReference>
<organism evidence="1 2">
    <name type="scientific">Allacma fusca</name>
    <dbReference type="NCBI Taxonomy" id="39272"/>
    <lineage>
        <taxon>Eukaryota</taxon>
        <taxon>Metazoa</taxon>
        <taxon>Ecdysozoa</taxon>
        <taxon>Arthropoda</taxon>
        <taxon>Hexapoda</taxon>
        <taxon>Collembola</taxon>
        <taxon>Symphypleona</taxon>
        <taxon>Sminthuridae</taxon>
        <taxon>Allacma</taxon>
    </lineage>
</organism>
<gene>
    <name evidence="1" type="ORF">AFUS01_LOCUS27538</name>
</gene>
<protein>
    <submittedName>
        <fullName evidence="1">Uncharacterized protein</fullName>
    </submittedName>
</protein>
<name>A0A8J2KPN9_9HEXA</name>
<feature type="non-terminal residue" evidence="1">
    <location>
        <position position="1"/>
    </location>
</feature>
<evidence type="ECO:0000313" key="2">
    <source>
        <dbReference type="Proteomes" id="UP000708208"/>
    </source>
</evidence>
<comment type="caution">
    <text evidence="1">The sequence shown here is derived from an EMBL/GenBank/DDBJ whole genome shotgun (WGS) entry which is preliminary data.</text>
</comment>
<evidence type="ECO:0000313" key="1">
    <source>
        <dbReference type="EMBL" id="CAG7816947.1"/>
    </source>
</evidence>
<dbReference type="AlphaFoldDB" id="A0A8J2KPN9"/>
<keyword evidence="2" id="KW-1185">Reference proteome</keyword>
<sequence length="201" mass="22300">LSEVGTHKNVAGTVAITDQNRELVFGCIIRHDNICQFFPQITGLTKEKVASGMLPLQVKTLLTKVLRGNIVVGAAVQQDMESLNYDYRGNDTSLIDIQNFFKDSKGPFKLADLAHAFFPAKQDFQCGQHSAISDARMTIHAPAGRHAKNIKRSQQLAQTGDNMISQGFVLKMKKTMQNVTCPVNFSIFCCTFQFIEVGQPF</sequence>
<dbReference type="Proteomes" id="UP000708208">
    <property type="component" value="Unassembled WGS sequence"/>
</dbReference>
<reference evidence="1" key="1">
    <citation type="submission" date="2021-06" db="EMBL/GenBank/DDBJ databases">
        <authorList>
            <person name="Hodson N. C."/>
            <person name="Mongue J. A."/>
            <person name="Jaron S. K."/>
        </authorList>
    </citation>
    <scope>NUCLEOTIDE SEQUENCE</scope>
</reference>
<proteinExistence type="predicted"/>